<name>A0ACA9PHK2_9GLOM</name>
<gene>
    <name evidence="1" type="ORF">SPELUC_LOCUS11758</name>
</gene>
<feature type="non-terminal residue" evidence="1">
    <location>
        <position position="1"/>
    </location>
</feature>
<comment type="caution">
    <text evidence="1">The sequence shown here is derived from an EMBL/GenBank/DDBJ whole genome shotgun (WGS) entry which is preliminary data.</text>
</comment>
<proteinExistence type="predicted"/>
<dbReference type="EMBL" id="CAJVPW010025744">
    <property type="protein sequence ID" value="CAG8710026.1"/>
    <property type="molecule type" value="Genomic_DNA"/>
</dbReference>
<accession>A0ACA9PHK2</accession>
<reference evidence="1" key="1">
    <citation type="submission" date="2021-06" db="EMBL/GenBank/DDBJ databases">
        <authorList>
            <person name="Kallberg Y."/>
            <person name="Tangrot J."/>
            <person name="Rosling A."/>
        </authorList>
    </citation>
    <scope>NUCLEOTIDE SEQUENCE</scope>
    <source>
        <strain evidence="1">28 12/20/2015</strain>
    </source>
</reference>
<dbReference type="Proteomes" id="UP000789366">
    <property type="component" value="Unassembled WGS sequence"/>
</dbReference>
<evidence type="ECO:0000313" key="1">
    <source>
        <dbReference type="EMBL" id="CAG8710026.1"/>
    </source>
</evidence>
<keyword evidence="2" id="KW-1185">Reference proteome</keyword>
<evidence type="ECO:0000313" key="2">
    <source>
        <dbReference type="Proteomes" id="UP000789366"/>
    </source>
</evidence>
<organism evidence="1 2">
    <name type="scientific">Cetraspora pellucida</name>
    <dbReference type="NCBI Taxonomy" id="1433469"/>
    <lineage>
        <taxon>Eukaryota</taxon>
        <taxon>Fungi</taxon>
        <taxon>Fungi incertae sedis</taxon>
        <taxon>Mucoromycota</taxon>
        <taxon>Glomeromycotina</taxon>
        <taxon>Glomeromycetes</taxon>
        <taxon>Diversisporales</taxon>
        <taxon>Gigasporaceae</taxon>
        <taxon>Cetraspora</taxon>
    </lineage>
</organism>
<protein>
    <submittedName>
        <fullName evidence="1">11042_t:CDS:1</fullName>
    </submittedName>
</protein>
<sequence>ASFDKAQSIIIKDLAYRIRMLELENGGQQAKIEKLEKTQKEINETRKTVSLEIDSHDVDEFDKALENERARTQKATAAAEYNRKKYGDAKDRIRELEEENEEKNRTIERKNTEIARLRRADRTAREHEVVESRQETAMLNFVADRFRPRREA</sequence>